<reference evidence="2" key="1">
    <citation type="journal article" date="2012" name="Mol. Plant Microbe Interact.">
        <title>A highly conserved effector in Fusarium oxysporum is required for full virulence on Arabidopsis.</title>
        <authorList>
            <person name="Thatcher L.F."/>
            <person name="Gardiner D.M."/>
            <person name="Kazan K."/>
            <person name="Manners J."/>
        </authorList>
    </citation>
    <scope>NUCLEOTIDE SEQUENCE [LARGE SCALE GENOMIC DNA]</scope>
    <source>
        <strain evidence="2">Fo5176</strain>
    </source>
</reference>
<protein>
    <submittedName>
        <fullName evidence="1">Uncharacterized protein</fullName>
    </submittedName>
</protein>
<dbReference type="EnsemblFungi" id="FOXG_15668T0">
    <property type="protein sequence ID" value="FOXG_15668P0"/>
    <property type="gene ID" value="FOXG_15668"/>
</dbReference>
<evidence type="ECO:0000313" key="2">
    <source>
        <dbReference type="Proteomes" id="UP000002489"/>
    </source>
</evidence>
<evidence type="ECO:0000313" key="1">
    <source>
        <dbReference type="EnsemblFungi" id="FOXG_15668P0"/>
    </source>
</evidence>
<organism evidence="1 2">
    <name type="scientific">Fusarium oxysporum (strain Fo5176)</name>
    <name type="common">Fusarium vascular wilt</name>
    <dbReference type="NCBI Taxonomy" id="660025"/>
    <lineage>
        <taxon>Eukaryota</taxon>
        <taxon>Fungi</taxon>
        <taxon>Dikarya</taxon>
        <taxon>Ascomycota</taxon>
        <taxon>Pezizomycotina</taxon>
        <taxon>Sordariomycetes</taxon>
        <taxon>Hypocreomycetidae</taxon>
        <taxon>Hypocreales</taxon>
        <taxon>Nectriaceae</taxon>
        <taxon>Fusarium</taxon>
        <taxon>Fusarium oxysporum species complex</taxon>
    </lineage>
</organism>
<sequence>MPTKSRMTDCSDLNGIYIADSTGMRKAFQYLAFITTYRLATPVKDYIEAQYIRFIKDSSNKSGHPFHRQLVLPAYIYGAKSNRDFILLNEVTPSSGLRDIFVQNPLKWSAEKGGLEKSKTDPLKS</sequence>
<dbReference type="AlphaFoldDB" id="A0A0D2YH76"/>
<dbReference type="Proteomes" id="UP000002489">
    <property type="component" value="Unassembled WGS sequence"/>
</dbReference>
<name>A0A0D2YH76_FUSOF</name>
<accession>A0A0D2YH76</accession>
<proteinExistence type="predicted"/>
<reference evidence="1" key="2">
    <citation type="submission" date="2025-08" db="UniProtKB">
        <authorList>
            <consortium name="EnsemblFungi"/>
        </authorList>
    </citation>
    <scope>IDENTIFICATION</scope>
    <source>
        <strain evidence="1">4287 / CBS 123668 / FGSC 9935 / NRRL 34936</strain>
    </source>
</reference>